<name>A0A3D8MCQ5_9ALTE</name>
<dbReference type="Gene3D" id="2.160.20.10">
    <property type="entry name" value="Single-stranded right-handed beta-helix, Pectin lyase-like"/>
    <property type="match status" value="1"/>
</dbReference>
<gene>
    <name evidence="1" type="ORF">DXV75_04210</name>
</gene>
<keyword evidence="2" id="KW-1185">Reference proteome</keyword>
<dbReference type="InterPro" id="IPR011050">
    <property type="entry name" value="Pectin_lyase_fold/virulence"/>
</dbReference>
<dbReference type="InterPro" id="IPR012334">
    <property type="entry name" value="Pectin_lyas_fold"/>
</dbReference>
<evidence type="ECO:0000313" key="2">
    <source>
        <dbReference type="Proteomes" id="UP000256561"/>
    </source>
</evidence>
<sequence length="686" mass="76557">MPLAKAWCDQATDTRSPKPALVTSLYDGHRAYVQPGDQILAEARKKVTVSVSDMHSLISNTLQRPYYKTRPQKLPPALYEFAARLLISMLESQPLATALEQKFSDDPAHAMKYLRSAYSLFPIERYDVMHNAALAKKLLPKRMENLAASMYLDPSRAFPSPATSESDAFIQPLIESASVTIFNQPASAIAQIQFKADGAQHWQDGHDLFYEPSRGVHTGSIVFLTAGTIYKLRVTLLLDGKIYQQKTYPFTTWPDKPPIDPNKVYYLKDIYKGGMLDLDALGIEGKPGAWARVVGDDQTPIVAGNEFEYGLHIGNRNYIYLENITILRGGRRHGIRSYRAHHIWLNGCDIAKWGRTATVMKEGRSYEFKNAAPIDYDAGLYFRESGAVVVENCHVHSPVPKANHWGYGHPKGATAFFAHANHPDPKFKGQIVLRNNVFEGSAKHRFNDVIEGRSNGRFLGGFIRDSAIYNNVLRYSNDDGIEIDGGQSNVLVYNNDISYVYSGISVAPNRLGPSYVFNNYIHNLGDETGRQWSAIKAGGLAAGPIGQVNLFGNLITVARNGISASAFNGDRTFWLNAMNNIIITKKSNTLVGYGIYDHVKYSESKFINNYIFNLKLNKAKNDASITTEFHDPNLVNMDFSEKIYQSVNSVSLPTPISLRIKNFTHTEKDGEKITFGIISAIHNHSN</sequence>
<dbReference type="EMBL" id="QRHA01000002">
    <property type="protein sequence ID" value="RDV28171.1"/>
    <property type="molecule type" value="Genomic_DNA"/>
</dbReference>
<accession>A0A3D8MCQ5</accession>
<dbReference type="InterPro" id="IPR006626">
    <property type="entry name" value="PbH1"/>
</dbReference>
<proteinExistence type="predicted"/>
<dbReference type="SMART" id="SM00710">
    <property type="entry name" value="PbH1"/>
    <property type="match status" value="4"/>
</dbReference>
<dbReference type="AlphaFoldDB" id="A0A3D8MCQ5"/>
<organism evidence="1 2">
    <name type="scientific">Alteromonas aestuariivivens</name>
    <dbReference type="NCBI Taxonomy" id="1938339"/>
    <lineage>
        <taxon>Bacteria</taxon>
        <taxon>Pseudomonadati</taxon>
        <taxon>Pseudomonadota</taxon>
        <taxon>Gammaproteobacteria</taxon>
        <taxon>Alteromonadales</taxon>
        <taxon>Alteromonadaceae</taxon>
        <taxon>Alteromonas/Salinimonas group</taxon>
        <taxon>Alteromonas</taxon>
    </lineage>
</organism>
<evidence type="ECO:0000313" key="1">
    <source>
        <dbReference type="EMBL" id="RDV28171.1"/>
    </source>
</evidence>
<comment type="caution">
    <text evidence="1">The sequence shown here is derived from an EMBL/GenBank/DDBJ whole genome shotgun (WGS) entry which is preliminary data.</text>
</comment>
<protein>
    <submittedName>
        <fullName evidence="1">Right-handed parallel beta-helix repeat-containing protein</fullName>
    </submittedName>
</protein>
<dbReference type="Proteomes" id="UP000256561">
    <property type="component" value="Unassembled WGS sequence"/>
</dbReference>
<dbReference type="SUPFAM" id="SSF51126">
    <property type="entry name" value="Pectin lyase-like"/>
    <property type="match status" value="1"/>
</dbReference>
<reference evidence="2" key="1">
    <citation type="submission" date="2018-08" db="EMBL/GenBank/DDBJ databases">
        <authorList>
            <person name="Zhang J."/>
            <person name="Du Z.-J."/>
        </authorList>
    </citation>
    <scope>NUCLEOTIDE SEQUENCE [LARGE SCALE GENOMIC DNA]</scope>
    <source>
        <strain evidence="2">KCTC 52655</strain>
    </source>
</reference>